<protein>
    <submittedName>
        <fullName evidence="1">Uncharacterized protein</fullName>
    </submittedName>
</protein>
<organism evidence="1">
    <name type="scientific">Treponema denticola OTK</name>
    <dbReference type="NCBI Taxonomy" id="999434"/>
    <lineage>
        <taxon>Bacteria</taxon>
        <taxon>Pseudomonadati</taxon>
        <taxon>Spirochaetota</taxon>
        <taxon>Spirochaetia</taxon>
        <taxon>Spirochaetales</taxon>
        <taxon>Treponemataceae</taxon>
        <taxon>Treponema</taxon>
    </lineage>
</organism>
<comment type="caution">
    <text evidence="1">The sequence shown here is derived from an EMBL/GenBank/DDBJ whole genome shotgun (WGS) entry which is preliminary data.</text>
</comment>
<sequence>MIKLDVTYSDYVNTTDPKYPAGKAVDASGEENTDGTPLLAKWMNDINGTRQAIIKEAFGDMSGVSGVPDDAENSDVLKAIKKITQEYTNSKIEDEERARAQGDTNTLSSAKSYVDSKVSIEAQARSKGDADTLSSAKSYVDQKFIKHYQKGYFQMPGMLSPLEDVSMHYEGYSWHEVNYDGNFFRSKGRNAKAFSSKKLTKEQIKNGDYIFQSDEQMDAIRNITGGNRQACGRTTMADCFGAIEVIQASAGNYYPNYQSGKNGWQLNLKKVVPTAEENRSRNLTFTFWVLVKN</sequence>
<dbReference type="RefSeq" id="WP_002690740.1">
    <property type="nucleotide sequence ID" value="NZ_CM001797.1"/>
</dbReference>
<dbReference type="Proteomes" id="UP000011701">
    <property type="component" value="Chromosome"/>
</dbReference>
<dbReference type="PATRIC" id="fig|999434.4.peg.484"/>
<reference evidence="1" key="1">
    <citation type="submission" date="2012-01" db="EMBL/GenBank/DDBJ databases">
        <title>The Genome Sequence of Treponema denticola OTK.</title>
        <authorList>
            <consortium name="The Broad Institute Genome Sequencing Platform"/>
            <person name="Earl A."/>
            <person name="Ward D."/>
            <person name="Feldgarden M."/>
            <person name="Gevers D."/>
            <person name="Blanton J.M."/>
            <person name="Fenno C.J."/>
            <person name="Baranova O.V."/>
            <person name="Mathney J."/>
            <person name="Dewhirst F.E."/>
            <person name="Izard J."/>
            <person name="Young S.K."/>
            <person name="Zeng Q."/>
            <person name="Gargeya S."/>
            <person name="Fitzgerald M."/>
            <person name="Haas B."/>
            <person name="Abouelleil A."/>
            <person name="Alvarado L."/>
            <person name="Arachchi H.M."/>
            <person name="Berlin A."/>
            <person name="Chapman S.B."/>
            <person name="Gearin G."/>
            <person name="Goldberg J."/>
            <person name="Griggs A."/>
            <person name="Gujja S."/>
            <person name="Hansen M."/>
            <person name="Heiman D."/>
            <person name="Howarth C."/>
            <person name="Larimer J."/>
            <person name="Lui A."/>
            <person name="MacDonald P.J.P."/>
            <person name="McCowen C."/>
            <person name="Montmayeur A."/>
            <person name="Murphy C."/>
            <person name="Neiman D."/>
            <person name="Pearson M."/>
            <person name="Priest M."/>
            <person name="Roberts A."/>
            <person name="Saif S."/>
            <person name="Shea T."/>
            <person name="Sisk P."/>
            <person name="Stolte C."/>
            <person name="Sykes S."/>
            <person name="Wortman J."/>
            <person name="Nusbaum C."/>
            <person name="Birren B."/>
        </authorList>
    </citation>
    <scope>NUCLEOTIDE SEQUENCE [LARGE SCALE GENOMIC DNA]</scope>
    <source>
        <strain evidence="1">OTK</strain>
    </source>
</reference>
<dbReference type="EMBL" id="AGDY01000004">
    <property type="protein sequence ID" value="EMB23325.1"/>
    <property type="molecule type" value="Genomic_DNA"/>
</dbReference>
<dbReference type="AlphaFoldDB" id="A0A0F6MQS5"/>
<gene>
    <name evidence="1" type="ORF">HMPREF9723_00463</name>
</gene>
<name>A0A0F6MQS5_TREDN</name>
<dbReference type="Gene3D" id="1.20.5.2280">
    <property type="match status" value="1"/>
</dbReference>
<proteinExistence type="predicted"/>
<dbReference type="HOGENOM" id="CLU_1034195_0_0_12"/>
<evidence type="ECO:0000313" key="1">
    <source>
        <dbReference type="EMBL" id="EMB23325.1"/>
    </source>
</evidence>
<accession>A0A0F6MQS5</accession>